<dbReference type="EMBL" id="GG666640">
    <property type="protein sequence ID" value="EEN46752.1"/>
    <property type="molecule type" value="Genomic_DNA"/>
</dbReference>
<sequence>MLTFLTSFLDGDPEDDRRDSDCSDCCDSLQKELWKLFSRAPSRARAVLTSGREWTAEVETAQVVTCWTSRCGTVIGQNKSRVFDFNHVSSLFVIELLILGGKCQSPGSDLQSCDLQDQDRLPGGVTSVVVVVCGGNNITLKQLETRKGQLGLT</sequence>
<organism>
    <name type="scientific">Branchiostoma floridae</name>
    <name type="common">Florida lancelet</name>
    <name type="synonym">Amphioxus</name>
    <dbReference type="NCBI Taxonomy" id="7739"/>
    <lineage>
        <taxon>Eukaryota</taxon>
        <taxon>Metazoa</taxon>
        <taxon>Chordata</taxon>
        <taxon>Cephalochordata</taxon>
        <taxon>Leptocardii</taxon>
        <taxon>Amphioxiformes</taxon>
        <taxon>Branchiostomatidae</taxon>
        <taxon>Branchiostoma</taxon>
    </lineage>
</organism>
<reference evidence="1" key="1">
    <citation type="journal article" date="2008" name="Nature">
        <title>The amphioxus genome and the evolution of the chordate karyotype.</title>
        <authorList>
            <consortium name="US DOE Joint Genome Institute (JGI-PGF)"/>
            <person name="Putnam N.H."/>
            <person name="Butts T."/>
            <person name="Ferrier D.E.K."/>
            <person name="Furlong R.F."/>
            <person name="Hellsten U."/>
            <person name="Kawashima T."/>
            <person name="Robinson-Rechavi M."/>
            <person name="Shoguchi E."/>
            <person name="Terry A."/>
            <person name="Yu J.-K."/>
            <person name="Benito-Gutierrez E.L."/>
            <person name="Dubchak I."/>
            <person name="Garcia-Fernandez J."/>
            <person name="Gibson-Brown J.J."/>
            <person name="Grigoriev I.V."/>
            <person name="Horton A.C."/>
            <person name="de Jong P.J."/>
            <person name="Jurka J."/>
            <person name="Kapitonov V.V."/>
            <person name="Kohara Y."/>
            <person name="Kuroki Y."/>
            <person name="Lindquist E."/>
            <person name="Lucas S."/>
            <person name="Osoegawa K."/>
            <person name="Pennacchio L.A."/>
            <person name="Salamov A.A."/>
            <person name="Satou Y."/>
            <person name="Sauka-Spengler T."/>
            <person name="Schmutz J."/>
            <person name="Shin-I T."/>
            <person name="Toyoda A."/>
            <person name="Bronner-Fraser M."/>
            <person name="Fujiyama A."/>
            <person name="Holland L.Z."/>
            <person name="Holland P.W.H."/>
            <person name="Satoh N."/>
            <person name="Rokhsar D.S."/>
        </authorList>
    </citation>
    <scope>NUCLEOTIDE SEQUENCE [LARGE SCALE GENOMIC DNA]</scope>
    <source>
        <strain evidence="1">S238N-H82</strain>
        <tissue evidence="1">Testes</tissue>
    </source>
</reference>
<dbReference type="AlphaFoldDB" id="C3ZL70"/>
<accession>C3ZL70</accession>
<proteinExistence type="predicted"/>
<evidence type="ECO:0000313" key="1">
    <source>
        <dbReference type="EMBL" id="EEN46752.1"/>
    </source>
</evidence>
<gene>
    <name evidence="1" type="ORF">BRAFLDRAFT_78155</name>
</gene>
<protein>
    <submittedName>
        <fullName evidence="1">Uncharacterized protein</fullName>
    </submittedName>
</protein>
<dbReference type="InParanoid" id="C3ZL70"/>
<name>C3ZL70_BRAFL</name>